<dbReference type="EMBL" id="CP028887">
    <property type="protein sequence ID" value="AYE36954.1"/>
    <property type="molecule type" value="Genomic_DNA"/>
</dbReference>
<feature type="transmembrane region" description="Helical" evidence="1">
    <location>
        <begin position="193"/>
        <end position="210"/>
    </location>
</feature>
<name>A0A386PN68_9SPIR</name>
<dbReference type="AlphaFoldDB" id="A0A386PN68"/>
<evidence type="ECO:0000256" key="1">
    <source>
        <dbReference type="SAM" id="Phobius"/>
    </source>
</evidence>
<dbReference type="Proteomes" id="UP000275571">
    <property type="component" value="Plasmid lp32-B"/>
</dbReference>
<organism evidence="2 3">
    <name type="scientific">Borrelia turcica IST7</name>
    <dbReference type="NCBI Taxonomy" id="1104446"/>
    <lineage>
        <taxon>Bacteria</taxon>
        <taxon>Pseudomonadati</taxon>
        <taxon>Spirochaetota</taxon>
        <taxon>Spirochaetia</taxon>
        <taxon>Spirochaetales</taxon>
        <taxon>Borreliaceae</taxon>
        <taxon>Borrelia</taxon>
    </lineage>
</organism>
<evidence type="ECO:0000313" key="2">
    <source>
        <dbReference type="EMBL" id="AYE36954.1"/>
    </source>
</evidence>
<proteinExistence type="predicted"/>
<keyword evidence="1" id="KW-1133">Transmembrane helix</keyword>
<keyword evidence="2" id="KW-0614">Plasmid</keyword>
<keyword evidence="1" id="KW-0812">Transmembrane</keyword>
<feature type="transmembrane region" description="Helical" evidence="1">
    <location>
        <begin position="6"/>
        <end position="27"/>
    </location>
</feature>
<evidence type="ECO:0000313" key="3">
    <source>
        <dbReference type="Proteomes" id="UP000275571"/>
    </source>
</evidence>
<geneLocation type="plasmid" evidence="3">
    <name>lp32-b</name>
</geneLocation>
<protein>
    <submittedName>
        <fullName evidence="2">Uncharacterized protein</fullName>
    </submittedName>
</protein>
<sequence>MLYLNILAFISLVLPIVTLICSIDFYYNSVNNIERISMLAEDKAAAVLDLAIHEKRLIRREEIYGRHKGGVSDLESLGIIQYRIHIRRIRVPIFIESLRIAIEKIYKAFWMLVNIGYGSPAVGEVRLKLSLALSIILFVCDILDTINNLDIDSAARSAYIKEKINEFVNTTLGVDFLIKENFIDDMNRFDIEAFIYNFVSVIASIFMFIYNRLTNRDAIEANISETEVALVLLTNAAAYLAMGAGQIEDILNTTIKLNKKRPVAK</sequence>
<gene>
    <name evidence="2" type="ORF">DB313_05505</name>
</gene>
<reference evidence="2 3" key="1">
    <citation type="journal article" date="2018" name="Infect. Genet. Evol.">
        <title>Genome-wide analysis of Borrelia turcica and 'Candidatus Borrelia tachyglossi' shows relapsing fever-like genomes with unique genomic links to Lyme disease Borrelia.</title>
        <authorList>
            <person name="Gofton A.W."/>
            <person name="Margos G."/>
            <person name="Fingerle V."/>
            <person name="Hepner S."/>
            <person name="Loh S.M."/>
            <person name="Ryan U."/>
            <person name="Irwin P."/>
            <person name="Oskam C.L."/>
        </authorList>
    </citation>
    <scope>NUCLEOTIDE SEQUENCE [LARGE SCALE GENOMIC DNA]</scope>
    <source>
        <strain evidence="2 3">IST7</strain>
        <plasmid evidence="2">lp32-B</plasmid>
    </source>
</reference>
<accession>A0A386PN68</accession>
<dbReference type="RefSeq" id="WP_120104874.1">
    <property type="nucleotide sequence ID" value="NZ_CP028887.1"/>
</dbReference>
<keyword evidence="3" id="KW-1185">Reference proteome</keyword>
<keyword evidence="1" id="KW-0472">Membrane</keyword>
<dbReference type="KEGG" id="btur:DB313_05505"/>